<evidence type="ECO:0000256" key="9">
    <source>
        <dbReference type="ARBA" id="ARBA00031694"/>
    </source>
</evidence>
<evidence type="ECO:0000256" key="5">
    <source>
        <dbReference type="ARBA" id="ARBA00022737"/>
    </source>
</evidence>
<dbReference type="PANTHER" id="PTHR28618">
    <property type="entry name" value="CENTROSOMAL PROTEIN POC5"/>
    <property type="match status" value="1"/>
</dbReference>
<evidence type="ECO:0000313" key="16">
    <source>
        <dbReference type="Proteomes" id="UP000663870"/>
    </source>
</evidence>
<sequence length="487" mass="56875">MSITSGPPVLPPDSPGSSVSSRLQNEYDNLLRRAVVISTDGLTTNVKLNQSALGLGQRTKNKKNVPITDLIDLSSPGTHRTDMTQSEIETQRQQLSQIPSLQQLLSTATFSVNEQQNTGNQLISKECDDPLVHHLFRYTESISNELESKPITEKMDHWYLDLKKNLITEFDKLRLQFVEEAQQNILREKQAQAKEYIRLNQDIKIMRDMLIHYEHKIDQKDQAEKNLNKALDLLYNKTIAYRRYYEWRIAHIERRRQQYALMLARRFYEDKMKRKALTNWKYEVEREWKKRFEVACEKKAKDVLIELGNEYELKYKQLELQLLNANEEITRLRIDNGEHDEALKKAFMRGVCALNMEAMSVLLKTDNELETTTSTNEEKQRRCCNHHDHVDEQFTDEGIPLTGDEENGSKSSSYCHTFPTHVHKEHLPSTIYRTGEARPIRHVGTNNNQHRHVTFNKRPSTGTSRSRYSNNNNILVERHAPTNNIRS</sequence>
<evidence type="ECO:0000313" key="13">
    <source>
        <dbReference type="EMBL" id="CAF0851450.1"/>
    </source>
</evidence>
<dbReference type="EMBL" id="CAJNOH010000083">
    <property type="protein sequence ID" value="CAF0851450.1"/>
    <property type="molecule type" value="Genomic_DNA"/>
</dbReference>
<protein>
    <recommendedName>
        <fullName evidence="3">Centrosomal protein POC5</fullName>
    </recommendedName>
    <alternativeName>
        <fullName evidence="9">Protein of centriole 5</fullName>
    </alternativeName>
</protein>
<keyword evidence="16" id="KW-1185">Reference proteome</keyword>
<keyword evidence="4" id="KW-0963">Cytoplasm</keyword>
<evidence type="ECO:0000256" key="3">
    <source>
        <dbReference type="ARBA" id="ARBA00014910"/>
    </source>
</evidence>
<evidence type="ECO:0000256" key="6">
    <source>
        <dbReference type="ARBA" id="ARBA00023054"/>
    </source>
</evidence>
<evidence type="ECO:0000256" key="4">
    <source>
        <dbReference type="ARBA" id="ARBA00022490"/>
    </source>
</evidence>
<reference evidence="13" key="1">
    <citation type="submission" date="2021-02" db="EMBL/GenBank/DDBJ databases">
        <authorList>
            <person name="Nowell W R."/>
        </authorList>
    </citation>
    <scope>NUCLEOTIDE SEQUENCE</scope>
</reference>
<feature type="region of interest" description="Disordered" evidence="12">
    <location>
        <begin position="1"/>
        <end position="22"/>
    </location>
</feature>
<dbReference type="AlphaFoldDB" id="A0A813W8I6"/>
<dbReference type="PANTHER" id="PTHR28618:SF1">
    <property type="entry name" value="CENTROSOMAL PROTEIN POC5"/>
    <property type="match status" value="1"/>
</dbReference>
<dbReference type="InterPro" id="IPR033351">
    <property type="entry name" value="POC5"/>
</dbReference>
<keyword evidence="7" id="KW-0206">Cytoskeleton</keyword>
<evidence type="ECO:0000256" key="7">
    <source>
        <dbReference type="ARBA" id="ARBA00023212"/>
    </source>
</evidence>
<evidence type="ECO:0000256" key="12">
    <source>
        <dbReference type="SAM" id="MobiDB-lite"/>
    </source>
</evidence>
<organism evidence="13 15">
    <name type="scientific">Rotaria sordida</name>
    <dbReference type="NCBI Taxonomy" id="392033"/>
    <lineage>
        <taxon>Eukaryota</taxon>
        <taxon>Metazoa</taxon>
        <taxon>Spiralia</taxon>
        <taxon>Gnathifera</taxon>
        <taxon>Rotifera</taxon>
        <taxon>Eurotatoria</taxon>
        <taxon>Bdelloidea</taxon>
        <taxon>Philodinida</taxon>
        <taxon>Philodinidae</taxon>
        <taxon>Rotaria</taxon>
    </lineage>
</organism>
<accession>A0A813W8I6</accession>
<dbReference type="GO" id="GO:0005814">
    <property type="term" value="C:centriole"/>
    <property type="evidence" value="ECO:0007669"/>
    <property type="project" value="UniProtKB-SubCell"/>
</dbReference>
<comment type="caution">
    <text evidence="13">The sequence shown here is derived from an EMBL/GenBank/DDBJ whole genome shotgun (WGS) entry which is preliminary data.</text>
</comment>
<keyword evidence="5" id="KW-0677">Repeat</keyword>
<proteinExistence type="inferred from homology"/>
<comment type="function">
    <text evidence="10">Essential for the assembly of the distal half of centrioles, required for centriole elongation. Acts as a negative regulator of centriole elongation.</text>
</comment>
<keyword evidence="8" id="KW-0131">Cell cycle</keyword>
<evidence type="ECO:0000256" key="10">
    <source>
        <dbReference type="ARBA" id="ARBA00049959"/>
    </source>
</evidence>
<keyword evidence="6 11" id="KW-0175">Coiled coil</keyword>
<dbReference type="Proteomes" id="UP000663854">
    <property type="component" value="Unassembled WGS sequence"/>
</dbReference>
<comment type="subcellular location">
    <subcellularLocation>
        <location evidence="1">Cytoplasm</location>
        <location evidence="1">Cytoskeleton</location>
        <location evidence="1">Microtubule organizing center</location>
        <location evidence="1">Centrosome</location>
        <location evidence="1">Centriole</location>
    </subcellularLocation>
</comment>
<dbReference type="EMBL" id="CAJNOL010000269">
    <property type="protein sequence ID" value="CAF0974743.1"/>
    <property type="molecule type" value="Genomic_DNA"/>
</dbReference>
<evidence type="ECO:0000256" key="2">
    <source>
        <dbReference type="ARBA" id="ARBA00010411"/>
    </source>
</evidence>
<dbReference type="Proteomes" id="UP000663870">
    <property type="component" value="Unassembled WGS sequence"/>
</dbReference>
<evidence type="ECO:0000313" key="14">
    <source>
        <dbReference type="EMBL" id="CAF0974743.1"/>
    </source>
</evidence>
<evidence type="ECO:0000256" key="11">
    <source>
        <dbReference type="SAM" id="Coils"/>
    </source>
</evidence>
<name>A0A813W8I6_9BILA</name>
<evidence type="ECO:0000256" key="8">
    <source>
        <dbReference type="ARBA" id="ARBA00023306"/>
    </source>
</evidence>
<comment type="similarity">
    <text evidence="2">Belongs to the POC5 family.</text>
</comment>
<evidence type="ECO:0000313" key="15">
    <source>
        <dbReference type="Proteomes" id="UP000663854"/>
    </source>
</evidence>
<gene>
    <name evidence="14" type="ORF">JXQ802_LOCUS12860</name>
    <name evidence="13" type="ORF">PYM288_LOCUS7083</name>
</gene>
<evidence type="ECO:0000256" key="1">
    <source>
        <dbReference type="ARBA" id="ARBA00004114"/>
    </source>
</evidence>
<feature type="coiled-coil region" evidence="11">
    <location>
        <begin position="308"/>
        <end position="335"/>
    </location>
</feature>